<dbReference type="PANTHER" id="PTHR42696">
    <property type="entry name" value="ASPARTATE AMMONIA-LYASE"/>
    <property type="match status" value="1"/>
</dbReference>
<feature type="active site" evidence="3">
    <location>
        <position position="316"/>
    </location>
</feature>
<keyword evidence="3" id="KW-0816">Tricarboxylic acid cycle</keyword>
<comment type="miscellaneous">
    <text evidence="3">There are 2 substrate-binding sites: the catalytic A site, and the non-catalytic B site that may play a role in the transfer of substrate or product between the active site and the solvent. Alternatively, the B site may bind allosteric effectors.</text>
</comment>
<feature type="binding site" evidence="3">
    <location>
        <begin position="137"/>
        <end position="139"/>
    </location>
    <ligand>
        <name>substrate</name>
    </ligand>
</feature>
<dbReference type="GO" id="GO:0008797">
    <property type="term" value="F:aspartate ammonia-lyase activity"/>
    <property type="evidence" value="ECO:0007669"/>
    <property type="project" value="TreeGrafter"/>
</dbReference>
<keyword evidence="2 3" id="KW-0456">Lyase</keyword>
<keyword evidence="7" id="KW-1185">Reference proteome</keyword>
<dbReference type="PANTHER" id="PTHR42696:SF2">
    <property type="entry name" value="ASPARTATE AMMONIA-LYASE"/>
    <property type="match status" value="1"/>
</dbReference>
<dbReference type="Gene3D" id="1.20.200.10">
    <property type="entry name" value="Fumarase/aspartase (Central domain)"/>
    <property type="match status" value="1"/>
</dbReference>
<dbReference type="GO" id="GO:0006531">
    <property type="term" value="P:aspartate metabolic process"/>
    <property type="evidence" value="ECO:0007669"/>
    <property type="project" value="TreeGrafter"/>
</dbReference>
<feature type="binding site" evidence="3">
    <location>
        <position position="185"/>
    </location>
    <ligand>
        <name>substrate</name>
    </ligand>
</feature>
<dbReference type="FunFam" id="1.10.275.10:FF:000001">
    <property type="entry name" value="Fumarate hydratase, mitochondrial"/>
    <property type="match status" value="1"/>
</dbReference>
<dbReference type="EC" id="4.2.1.2" evidence="3"/>
<evidence type="ECO:0000259" key="4">
    <source>
        <dbReference type="Pfam" id="PF00206"/>
    </source>
</evidence>
<name>A0A4Z0FC95_9GAMM</name>
<feature type="binding site" evidence="3">
    <location>
        <position position="317"/>
    </location>
    <ligand>
        <name>substrate</name>
    </ligand>
</feature>
<feature type="binding site" description="in site B" evidence="3">
    <location>
        <begin position="127"/>
        <end position="130"/>
    </location>
    <ligand>
        <name>substrate</name>
    </ligand>
</feature>
<feature type="binding site" evidence="3">
    <location>
        <begin position="102"/>
        <end position="104"/>
    </location>
    <ligand>
        <name>substrate</name>
    </ligand>
</feature>
<comment type="pathway">
    <text evidence="3">Carbohydrate metabolism; tricarboxylic acid cycle; (S)-malate from fumarate: step 1/1.</text>
</comment>
<sequence>MSQQSAATRIERDSMGEIEVPNRALWGAQTQRAIQNFAFSGRPMPPAFIRAVALIKACGAEANGALGLLTPEVALAIVNAAETIMHGQHGDQFPVDVYQTGSGTSTNMNVNEVIAHLATASLGQVVHPNDQVNLAQSSNDVIPTAIHVSTVLMLERDLLPALNDLELRIARRAGPLHDVVKTGRTHLMDATPIRMSQELGAWESQLAQARQRLEQTRMRLLAVAQGATAVGSGLNAPADFLPLFLAGLQRRTGLPFRAADNPFAALAGQETALELSGHLKVLAVVLMKIANDLRWMNSGPLAGLGEITLPALQPGSSIMPGKVNPVIPEAVAQIAAQVIGHDAAITVAAQSGNFQLNVMLPLLADNLLNALTLLTRACGALGHQAIDGFVVHTEHMRALVARNPVLVTALNPLIGYEAGAQIAKLALERGVAVREVAREMTDLPDSEIDRLLDPQVLADGGLAQDRAKPEDLGPES</sequence>
<organism evidence="6 7">
    <name type="scientific">Candidatus Macondimonas diazotrophica</name>
    <dbReference type="NCBI Taxonomy" id="2305248"/>
    <lineage>
        <taxon>Bacteria</taxon>
        <taxon>Pseudomonadati</taxon>
        <taxon>Pseudomonadota</taxon>
        <taxon>Gammaproteobacteria</taxon>
        <taxon>Chromatiales</taxon>
        <taxon>Ectothiorhodospiraceae</taxon>
        <taxon>Candidatus Macondimonas</taxon>
    </lineage>
</organism>
<dbReference type="AlphaFoldDB" id="A0A4Z0FC95"/>
<dbReference type="UniPathway" id="UPA00223">
    <property type="reaction ID" value="UER01007"/>
</dbReference>
<dbReference type="NCBIfam" id="NF008909">
    <property type="entry name" value="PRK12273.1"/>
    <property type="match status" value="1"/>
</dbReference>
<dbReference type="GO" id="GO:0004333">
    <property type="term" value="F:fumarate hydratase activity"/>
    <property type="evidence" value="ECO:0007669"/>
    <property type="project" value="UniProtKB-UniRule"/>
</dbReference>
<dbReference type="FunFam" id="1.20.200.10:FF:000001">
    <property type="entry name" value="Fumarate hydratase, mitochondrial"/>
    <property type="match status" value="1"/>
</dbReference>
<dbReference type="GO" id="GO:0006099">
    <property type="term" value="P:tricarboxylic acid cycle"/>
    <property type="evidence" value="ECO:0007669"/>
    <property type="project" value="UniProtKB-UniRule"/>
</dbReference>
<comment type="caution">
    <text evidence="6">The sequence shown here is derived from an EMBL/GenBank/DDBJ whole genome shotgun (WGS) entry which is preliminary data.</text>
</comment>
<evidence type="ECO:0000313" key="6">
    <source>
        <dbReference type="EMBL" id="TFZ83871.1"/>
    </source>
</evidence>
<dbReference type="EMBL" id="SRIO01000002">
    <property type="protein sequence ID" value="TFZ83871.1"/>
    <property type="molecule type" value="Genomic_DNA"/>
</dbReference>
<feature type="domain" description="Fumarase C C-terminal" evidence="5">
    <location>
        <begin position="406"/>
        <end position="457"/>
    </location>
</feature>
<accession>A0A4Z0FC95</accession>
<feature type="domain" description="Fumarate lyase N-terminal" evidence="4">
    <location>
        <begin position="16"/>
        <end position="340"/>
    </location>
</feature>
<dbReference type="InterPro" id="IPR018951">
    <property type="entry name" value="Fumarase_C_C"/>
</dbReference>
<dbReference type="Pfam" id="PF00206">
    <property type="entry name" value="Lyase_1"/>
    <property type="match status" value="1"/>
</dbReference>
<dbReference type="Pfam" id="PF10415">
    <property type="entry name" value="FumaraseC_C"/>
    <property type="match status" value="1"/>
</dbReference>
<dbReference type="GO" id="GO:0006106">
    <property type="term" value="P:fumarate metabolic process"/>
    <property type="evidence" value="ECO:0007669"/>
    <property type="project" value="InterPro"/>
</dbReference>
<comment type="function">
    <text evidence="3">Involved in the TCA cycle. Catalyzes the stereospecific interconversion of fumarate to L-malate.</text>
</comment>
<dbReference type="HAMAP" id="MF_00743">
    <property type="entry name" value="FumaraseC"/>
    <property type="match status" value="1"/>
</dbReference>
<evidence type="ECO:0000259" key="5">
    <source>
        <dbReference type="Pfam" id="PF10415"/>
    </source>
</evidence>
<comment type="catalytic activity">
    <reaction evidence="3">
        <text>(S)-malate = fumarate + H2O</text>
        <dbReference type="Rhea" id="RHEA:12460"/>
        <dbReference type="ChEBI" id="CHEBI:15377"/>
        <dbReference type="ChEBI" id="CHEBI:15589"/>
        <dbReference type="ChEBI" id="CHEBI:29806"/>
        <dbReference type="EC" id="4.2.1.2"/>
    </reaction>
</comment>
<reference evidence="6 7" key="1">
    <citation type="journal article" date="2019" name="ISME J.">
        <title>Candidatus Macondimonas diazotrophica, a novel gammaproteobacterial genus dominating crude-oil-contaminated coastal sediments.</title>
        <authorList>
            <person name="Karthikeyan S."/>
            <person name="Konstantinidis K."/>
        </authorList>
    </citation>
    <scope>NUCLEOTIDE SEQUENCE [LARGE SCALE GENOMIC DNA]</scope>
    <source>
        <strain evidence="6 7">KTK01</strain>
    </source>
</reference>
<dbReference type="FunFam" id="1.10.40.30:FF:000002">
    <property type="entry name" value="Fumarate hydratase class II"/>
    <property type="match status" value="1"/>
</dbReference>
<dbReference type="InterPro" id="IPR020557">
    <property type="entry name" value="Fumarate_lyase_CS"/>
</dbReference>
<dbReference type="InterPro" id="IPR024083">
    <property type="entry name" value="Fumarase/histidase_N"/>
</dbReference>
<comment type="subcellular location">
    <subcellularLocation>
        <location evidence="3">Cytoplasm</location>
    </subcellularLocation>
</comment>
<proteinExistence type="inferred from homology"/>
<dbReference type="InterPro" id="IPR051546">
    <property type="entry name" value="Aspartate_Ammonia-Lyase"/>
</dbReference>
<feature type="active site" description="Proton donor/acceptor" evidence="3">
    <location>
        <position position="186"/>
    </location>
</feature>
<gene>
    <name evidence="3" type="primary">fumC</name>
    <name evidence="6" type="ORF">E4680_02550</name>
</gene>
<dbReference type="Gene3D" id="1.10.40.30">
    <property type="entry name" value="Fumarase/aspartase (C-terminal domain)"/>
    <property type="match status" value="1"/>
</dbReference>
<evidence type="ECO:0000256" key="2">
    <source>
        <dbReference type="ARBA" id="ARBA00023239"/>
    </source>
</evidence>
<dbReference type="Gene3D" id="1.10.275.10">
    <property type="entry name" value="Fumarase/aspartase (N-terminal domain)"/>
    <property type="match status" value="1"/>
</dbReference>
<comment type="similarity">
    <text evidence="1 3">Belongs to the class-II fumarase/aspartase family. Fumarase subfamily.</text>
</comment>
<feature type="binding site" evidence="3">
    <location>
        <begin position="322"/>
        <end position="324"/>
    </location>
    <ligand>
        <name>substrate</name>
    </ligand>
</feature>
<dbReference type="SUPFAM" id="SSF48557">
    <property type="entry name" value="L-aspartase-like"/>
    <property type="match status" value="1"/>
</dbReference>
<dbReference type="InterPro" id="IPR022761">
    <property type="entry name" value="Fumarate_lyase_N"/>
</dbReference>
<evidence type="ECO:0000313" key="7">
    <source>
        <dbReference type="Proteomes" id="UP000297890"/>
    </source>
</evidence>
<dbReference type="PROSITE" id="PS00163">
    <property type="entry name" value="FUMARATE_LYASES"/>
    <property type="match status" value="1"/>
</dbReference>
<dbReference type="InterPro" id="IPR008948">
    <property type="entry name" value="L-Aspartase-like"/>
</dbReference>
<feature type="site" description="Important for catalytic activity" evidence="3">
    <location>
        <position position="329"/>
    </location>
</feature>
<dbReference type="GO" id="GO:0005829">
    <property type="term" value="C:cytosol"/>
    <property type="evidence" value="ECO:0007669"/>
    <property type="project" value="TreeGrafter"/>
</dbReference>
<dbReference type="InterPro" id="IPR000362">
    <property type="entry name" value="Fumarate_lyase_fam"/>
</dbReference>
<dbReference type="RefSeq" id="WP_135280798.1">
    <property type="nucleotide sequence ID" value="NZ_SRIO01000002.1"/>
</dbReference>
<evidence type="ECO:0000256" key="1">
    <source>
        <dbReference type="ARBA" id="ARBA00009084"/>
    </source>
</evidence>
<evidence type="ECO:0000256" key="3">
    <source>
        <dbReference type="HAMAP-Rule" id="MF_00743"/>
    </source>
</evidence>
<keyword evidence="3" id="KW-0963">Cytoplasm</keyword>
<protein>
    <recommendedName>
        <fullName evidence="3">Fumarate hydratase class II</fullName>
        <shortName evidence="3">Fumarase C</shortName>
        <ecNumber evidence="3">4.2.1.2</ecNumber>
    </recommendedName>
    <alternativeName>
        <fullName evidence="3">Aerobic fumarase</fullName>
    </alternativeName>
    <alternativeName>
        <fullName evidence="3">Iron-independent fumarase</fullName>
    </alternativeName>
</protein>
<comment type="subunit">
    <text evidence="3">Homotetramer.</text>
</comment>
<dbReference type="Proteomes" id="UP000297890">
    <property type="component" value="Unassembled WGS sequence"/>
</dbReference>
<dbReference type="InterPro" id="IPR005677">
    <property type="entry name" value="Fum_hydII"/>
</dbReference>
<dbReference type="PRINTS" id="PR00149">
    <property type="entry name" value="FUMRATELYASE"/>
</dbReference>
<dbReference type="OrthoDB" id="9802809at2"/>